<sequence>MARIKVHELRDKSKTDLQNQLKEFKAELALLRVAKVTGGAPNKLSKIKVVRKSIAQVLTVISQKQKFALREAYKNKKLLPLDLRPKKTRAIRRRLTKHQASLKTEREKKKEMYFPVRKIIIIMKEIMKTMTKQMTARRDDTPLHTAVREGKTDLLLEMIGDHDGVELKELLAEQNQSGETALYLAAESGHTDMVRILMKHSDSVLAGTKAKNGFDAFHIAAKNGNLQVLDVLIEANPELSFTFDSSKTTAFHTAASQGHGEIVCFLLDKGVDLAAIARSNGKTALHSAARNGHTVIVKELIEKKGGMVTRVDKKGQTALHMAVKGQNTEIVDLLMKADSSLINAADNKGNTPLHIAVRKNRAEIVQTVLKYCEVSRVAVNKSGETALDIAEKTGLHDIVPLLQKIGMQNARSIKPAEKVKPSGSSKKLKETVSEIGHEVHTQLEQTGRTRREIQGIAKRVNKMHTEGLNNAINSTTLVAILIATVAFAAIFNVPGQYTDDPKQVPPGYSLGEARAAPRPEFLIFVVFDSFALFISLAVVVVQTSVVVIERKAKKQMMAIINKLMWMACIMISVAFVSLSFVVVGEKEKPLAVGVTAIGALIMVSTLGTMCYWVIANRIEGSKSSPASMMSDPELADSKHNRKLYAV</sequence>
<dbReference type="GO" id="GO:0005886">
    <property type="term" value="C:plasma membrane"/>
    <property type="evidence" value="ECO:0007669"/>
    <property type="project" value="TreeGrafter"/>
</dbReference>
<keyword evidence="4" id="KW-0677">Repeat</keyword>
<dbReference type="FunFam" id="1.25.40.20:FF:000379">
    <property type="entry name" value="Ankyrin repeat-containing protein At5g02620"/>
    <property type="match status" value="1"/>
</dbReference>
<accession>A0A8S2AQP6</accession>
<dbReference type="PROSITE" id="PS50088">
    <property type="entry name" value="ANK_REPEAT"/>
    <property type="match status" value="6"/>
</dbReference>
<dbReference type="EMBL" id="LR999456">
    <property type="protein sequence ID" value="CAE6085624.1"/>
    <property type="molecule type" value="Genomic_DNA"/>
</dbReference>
<feature type="transmembrane region" description="Helical" evidence="11">
    <location>
        <begin position="563"/>
        <end position="584"/>
    </location>
</feature>
<feature type="transmembrane region" description="Helical" evidence="11">
    <location>
        <begin position="590"/>
        <end position="614"/>
    </location>
</feature>
<dbReference type="AlphaFoldDB" id="A0A8S2AQP6"/>
<feature type="transmembrane region" description="Helical" evidence="11">
    <location>
        <begin position="471"/>
        <end position="491"/>
    </location>
</feature>
<dbReference type="SUPFAM" id="SSF48403">
    <property type="entry name" value="Ankyrin repeat"/>
    <property type="match status" value="1"/>
</dbReference>
<keyword evidence="14" id="KW-1185">Reference proteome</keyword>
<dbReference type="CDD" id="cd00427">
    <property type="entry name" value="Ribosomal_L29_HIP"/>
    <property type="match status" value="1"/>
</dbReference>
<feature type="repeat" description="ANK" evidence="10">
    <location>
        <begin position="280"/>
        <end position="303"/>
    </location>
</feature>
<evidence type="ECO:0000256" key="10">
    <source>
        <dbReference type="PROSITE-ProRule" id="PRU00023"/>
    </source>
</evidence>
<feature type="repeat" description="ANK" evidence="10">
    <location>
        <begin position="314"/>
        <end position="346"/>
    </location>
</feature>
<evidence type="ECO:0000256" key="9">
    <source>
        <dbReference type="ARBA" id="ARBA00023274"/>
    </source>
</evidence>
<evidence type="ECO:0000259" key="12">
    <source>
        <dbReference type="Pfam" id="PF13962"/>
    </source>
</evidence>
<keyword evidence="3 11" id="KW-0812">Transmembrane</keyword>
<dbReference type="GO" id="GO:0006412">
    <property type="term" value="P:translation"/>
    <property type="evidence" value="ECO:0007669"/>
    <property type="project" value="InterPro"/>
</dbReference>
<evidence type="ECO:0000256" key="3">
    <source>
        <dbReference type="ARBA" id="ARBA00022692"/>
    </source>
</evidence>
<comment type="subcellular location">
    <subcellularLocation>
        <location evidence="1">Membrane</location>
        <topology evidence="1">Multi-pass membrane protein</topology>
    </subcellularLocation>
</comment>
<dbReference type="Pfam" id="PF13962">
    <property type="entry name" value="PGG"/>
    <property type="match status" value="1"/>
</dbReference>
<feature type="domain" description="PGG" evidence="12">
    <location>
        <begin position="466"/>
        <end position="582"/>
    </location>
</feature>
<dbReference type="FunFam" id="1.25.40.20:FF:000404">
    <property type="entry name" value="Ankyrin repeat-containing protein At5g02620"/>
    <property type="match status" value="1"/>
</dbReference>
<dbReference type="PROSITE" id="PS50297">
    <property type="entry name" value="ANK_REP_REGION"/>
    <property type="match status" value="6"/>
</dbReference>
<dbReference type="NCBIfam" id="TIGR00012">
    <property type="entry name" value="L29"/>
    <property type="match status" value="1"/>
</dbReference>
<dbReference type="PANTHER" id="PTHR24186">
    <property type="entry name" value="PROTEIN PHOSPHATASE 1 REGULATORY SUBUNIT"/>
    <property type="match status" value="1"/>
</dbReference>
<evidence type="ECO:0000256" key="8">
    <source>
        <dbReference type="ARBA" id="ARBA00023136"/>
    </source>
</evidence>
<feature type="repeat" description="ANK" evidence="10">
    <location>
        <begin position="348"/>
        <end position="370"/>
    </location>
</feature>
<dbReference type="Gene3D" id="6.10.250.3450">
    <property type="match status" value="1"/>
</dbReference>
<comment type="similarity">
    <text evidence="2">Belongs to the universal ribosomal protein uL29 family.</text>
</comment>
<dbReference type="Gene3D" id="1.10.287.310">
    <property type="match status" value="1"/>
</dbReference>
<evidence type="ECO:0000313" key="14">
    <source>
        <dbReference type="Proteomes" id="UP000682877"/>
    </source>
</evidence>
<dbReference type="Pfam" id="PF00831">
    <property type="entry name" value="Ribosomal_L29"/>
    <property type="match status" value="1"/>
</dbReference>
<dbReference type="InterPro" id="IPR036770">
    <property type="entry name" value="Ankyrin_rpt-contain_sf"/>
</dbReference>
<keyword evidence="5" id="KW-0689">Ribosomal protein</keyword>
<evidence type="ECO:0000256" key="5">
    <source>
        <dbReference type="ARBA" id="ARBA00022980"/>
    </source>
</evidence>
<dbReference type="InterPro" id="IPR026961">
    <property type="entry name" value="PGG_dom"/>
</dbReference>
<evidence type="ECO:0000256" key="7">
    <source>
        <dbReference type="ARBA" id="ARBA00023043"/>
    </source>
</evidence>
<gene>
    <name evidence="13" type="ORF">AARE701A_LOCUS14286</name>
</gene>
<feature type="repeat" description="ANK" evidence="10">
    <location>
        <begin position="246"/>
        <end position="278"/>
    </location>
</feature>
<feature type="transmembrane region" description="Helical" evidence="11">
    <location>
        <begin position="521"/>
        <end position="542"/>
    </location>
</feature>
<name>A0A8S2AQP6_ARAAE</name>
<feature type="repeat" description="ANK" evidence="10">
    <location>
        <begin position="212"/>
        <end position="244"/>
    </location>
</feature>
<keyword evidence="8 11" id="KW-0472">Membrane</keyword>
<dbReference type="InterPro" id="IPR036049">
    <property type="entry name" value="Ribosomal_uL29_sf"/>
</dbReference>
<feature type="repeat" description="ANK" evidence="10">
    <location>
        <begin position="177"/>
        <end position="209"/>
    </location>
</feature>
<evidence type="ECO:0000256" key="6">
    <source>
        <dbReference type="ARBA" id="ARBA00022989"/>
    </source>
</evidence>
<evidence type="ECO:0000313" key="13">
    <source>
        <dbReference type="EMBL" id="CAE6085624.1"/>
    </source>
</evidence>
<dbReference type="PANTHER" id="PTHR24186:SF26">
    <property type="entry name" value="ANKYRIN REPEAT PLANT PROTEIN"/>
    <property type="match status" value="1"/>
</dbReference>
<keyword evidence="7 10" id="KW-0040">ANK repeat</keyword>
<dbReference type="HAMAP" id="MF_00374">
    <property type="entry name" value="Ribosomal_uL29"/>
    <property type="match status" value="1"/>
</dbReference>
<dbReference type="Gene3D" id="1.25.40.20">
    <property type="entry name" value="Ankyrin repeat-containing domain"/>
    <property type="match status" value="2"/>
</dbReference>
<dbReference type="InterPro" id="IPR018254">
    <property type="entry name" value="Ribosomal_uL29_CS"/>
</dbReference>
<evidence type="ECO:0000256" key="4">
    <source>
        <dbReference type="ARBA" id="ARBA00022737"/>
    </source>
</evidence>
<dbReference type="GO" id="GO:0003735">
    <property type="term" value="F:structural constituent of ribosome"/>
    <property type="evidence" value="ECO:0007669"/>
    <property type="project" value="InterPro"/>
</dbReference>
<reference evidence="13" key="1">
    <citation type="submission" date="2021-01" db="EMBL/GenBank/DDBJ databases">
        <authorList>
            <person name="Bezrukov I."/>
        </authorList>
    </citation>
    <scope>NUCLEOTIDE SEQUENCE</scope>
</reference>
<dbReference type="FunFam" id="6.10.250.3450:FF:000001">
    <property type="entry name" value="60S ribosomal protein L35"/>
    <property type="match status" value="1"/>
</dbReference>
<dbReference type="FunFam" id="1.10.287.310:FF:000002">
    <property type="entry name" value="60S ribosomal protein L35"/>
    <property type="match status" value="1"/>
</dbReference>
<dbReference type="GO" id="GO:0005840">
    <property type="term" value="C:ribosome"/>
    <property type="evidence" value="ECO:0007669"/>
    <property type="project" value="UniProtKB-KW"/>
</dbReference>
<dbReference type="GO" id="GO:1990904">
    <property type="term" value="C:ribonucleoprotein complex"/>
    <property type="evidence" value="ECO:0007669"/>
    <property type="project" value="UniProtKB-KW"/>
</dbReference>
<dbReference type="PROSITE" id="PS00579">
    <property type="entry name" value="RIBOSOMAL_L29"/>
    <property type="match status" value="1"/>
</dbReference>
<dbReference type="SMART" id="SM00248">
    <property type="entry name" value="ANK"/>
    <property type="match status" value="8"/>
</dbReference>
<dbReference type="Proteomes" id="UP000682877">
    <property type="component" value="Chromosome 6"/>
</dbReference>
<evidence type="ECO:0000256" key="11">
    <source>
        <dbReference type="SAM" id="Phobius"/>
    </source>
</evidence>
<proteinExistence type="inferred from homology"/>
<evidence type="ECO:0000256" key="1">
    <source>
        <dbReference type="ARBA" id="ARBA00004141"/>
    </source>
</evidence>
<organism evidence="13 14">
    <name type="scientific">Arabidopsis arenosa</name>
    <name type="common">Sand rock-cress</name>
    <name type="synonym">Cardaminopsis arenosa</name>
    <dbReference type="NCBI Taxonomy" id="38785"/>
    <lineage>
        <taxon>Eukaryota</taxon>
        <taxon>Viridiplantae</taxon>
        <taxon>Streptophyta</taxon>
        <taxon>Embryophyta</taxon>
        <taxon>Tracheophyta</taxon>
        <taxon>Spermatophyta</taxon>
        <taxon>Magnoliopsida</taxon>
        <taxon>eudicotyledons</taxon>
        <taxon>Gunneridae</taxon>
        <taxon>Pentapetalae</taxon>
        <taxon>rosids</taxon>
        <taxon>malvids</taxon>
        <taxon>Brassicales</taxon>
        <taxon>Brassicaceae</taxon>
        <taxon>Camelineae</taxon>
        <taxon>Arabidopsis</taxon>
    </lineage>
</organism>
<dbReference type="Pfam" id="PF12796">
    <property type="entry name" value="Ank_2"/>
    <property type="match status" value="4"/>
</dbReference>
<dbReference type="InterPro" id="IPR002110">
    <property type="entry name" value="Ankyrin_rpt"/>
</dbReference>
<dbReference type="InterPro" id="IPR001854">
    <property type="entry name" value="Ribosomal_uL29"/>
</dbReference>
<keyword evidence="9" id="KW-0687">Ribonucleoprotein</keyword>
<protein>
    <recommendedName>
        <fullName evidence="12">PGG domain-containing protein</fullName>
    </recommendedName>
</protein>
<keyword evidence="6 11" id="KW-1133">Transmembrane helix</keyword>
<dbReference type="SUPFAM" id="SSF46561">
    <property type="entry name" value="Ribosomal protein L29 (L29p)"/>
    <property type="match status" value="1"/>
</dbReference>
<evidence type="ECO:0000256" key="2">
    <source>
        <dbReference type="ARBA" id="ARBA00009254"/>
    </source>
</evidence>